<dbReference type="PANTHER" id="PTHR11203">
    <property type="entry name" value="CLEAVAGE AND POLYADENYLATION SPECIFICITY FACTOR FAMILY MEMBER"/>
    <property type="match status" value="1"/>
</dbReference>
<dbReference type="InterPro" id="IPR050698">
    <property type="entry name" value="MBL"/>
</dbReference>
<dbReference type="InterPro" id="IPR001279">
    <property type="entry name" value="Metallo-B-lactamas"/>
</dbReference>
<keyword evidence="3 12" id="KW-0479">Metal-binding</keyword>
<dbReference type="InterPro" id="IPR022712">
    <property type="entry name" value="Beta_Casp"/>
</dbReference>
<dbReference type="Gene3D" id="3.30.300.20">
    <property type="match status" value="1"/>
</dbReference>
<protein>
    <recommendedName>
        <fullName evidence="12">Transcription termination factor FttA</fullName>
        <ecNumber evidence="12">3.1.-.-</ecNumber>
    </recommendedName>
</protein>
<dbReference type="HAMAP" id="MF_00870">
    <property type="entry name" value="FttA"/>
    <property type="match status" value="1"/>
</dbReference>
<comment type="subunit">
    <text evidence="12">Homodimer. Interacts with RNA polymerase (RNAP), interacts with the Spt4-Spt5 complex.</text>
</comment>
<evidence type="ECO:0000256" key="11">
    <source>
        <dbReference type="ARBA" id="ARBA00023163"/>
    </source>
</evidence>
<evidence type="ECO:0000256" key="6">
    <source>
        <dbReference type="ARBA" id="ARBA00022833"/>
    </source>
</evidence>
<evidence type="ECO:0000256" key="10">
    <source>
        <dbReference type="ARBA" id="ARBA00023125"/>
    </source>
</evidence>
<dbReference type="GO" id="GO:0003677">
    <property type="term" value="F:DNA binding"/>
    <property type="evidence" value="ECO:0007669"/>
    <property type="project" value="UniProtKB-KW"/>
</dbReference>
<keyword evidence="8 12" id="KW-0694">RNA-binding</keyword>
<keyword evidence="7 12" id="KW-0269">Exonuclease</keyword>
<evidence type="ECO:0000256" key="1">
    <source>
        <dbReference type="ARBA" id="ARBA00022472"/>
    </source>
</evidence>
<evidence type="ECO:0000256" key="5">
    <source>
        <dbReference type="ARBA" id="ARBA00022801"/>
    </source>
</evidence>
<evidence type="ECO:0000313" key="15">
    <source>
        <dbReference type="EMBL" id="QQR92896.1"/>
    </source>
</evidence>
<dbReference type="SMART" id="SM01027">
    <property type="entry name" value="Beta-Casp"/>
    <property type="match status" value="1"/>
</dbReference>
<reference evidence="15" key="1">
    <citation type="submission" date="2020-11" db="EMBL/GenBank/DDBJ databases">
        <title>Connecting structure to function with the recovery of over 1000 high-quality activated sludge metagenome-assembled genomes encoding full-length rRNA genes using long-read sequencing.</title>
        <authorList>
            <person name="Singleton C.M."/>
            <person name="Petriglieri F."/>
            <person name="Kristensen J.M."/>
            <person name="Kirkegaard R.H."/>
            <person name="Michaelsen T.Y."/>
            <person name="Andersen M.H."/>
            <person name="Karst S.M."/>
            <person name="Dueholm M.S."/>
            <person name="Nielsen P.H."/>
            <person name="Albertsen M."/>
        </authorList>
    </citation>
    <scope>NUCLEOTIDE SEQUENCE</scope>
    <source>
        <strain evidence="15">Fred_18-Q3-R57-64_BAT3C.431</strain>
    </source>
</reference>
<dbReference type="Pfam" id="PF17214">
    <property type="entry name" value="KH_TffA"/>
    <property type="match status" value="1"/>
</dbReference>
<keyword evidence="11" id="KW-0804">Transcription</keyword>
<feature type="domain" description="Beta-Casp" evidence="14">
    <location>
        <begin position="418"/>
        <end position="540"/>
    </location>
</feature>
<evidence type="ECO:0000256" key="3">
    <source>
        <dbReference type="ARBA" id="ARBA00022723"/>
    </source>
</evidence>
<keyword evidence="2 12" id="KW-0540">Nuclease</keyword>
<dbReference type="InterPro" id="IPR019975">
    <property type="entry name" value="aCPSF1"/>
</dbReference>
<evidence type="ECO:0000256" key="12">
    <source>
        <dbReference type="HAMAP-Rule" id="MF_00870"/>
    </source>
</evidence>
<feature type="binding site" evidence="12">
    <location>
        <position position="349"/>
    </location>
    <ligand>
        <name>Zn(2+)</name>
        <dbReference type="ChEBI" id="CHEBI:29105"/>
        <label>1</label>
    </ligand>
</feature>
<dbReference type="PANTHER" id="PTHR11203:SF51">
    <property type="entry name" value="CLEAVAGE AND POLYADENYLATION SPECIFICITY FACTOR"/>
    <property type="match status" value="1"/>
</dbReference>
<comment type="cofactor">
    <cofactor evidence="12">
        <name>Zn(2+)</name>
        <dbReference type="ChEBI" id="CHEBI:29105"/>
    </cofactor>
    <text evidence="12">Binds 2 Zn(2+) ions, which are required for nuclease activity.</text>
</comment>
<evidence type="ECO:0000256" key="7">
    <source>
        <dbReference type="ARBA" id="ARBA00022839"/>
    </source>
</evidence>
<feature type="binding site" evidence="12">
    <location>
        <position position="243"/>
    </location>
    <ligand>
        <name>Zn(2+)</name>
        <dbReference type="ChEBI" id="CHEBI:29105"/>
        <label>2</label>
    </ligand>
</feature>
<proteinExistence type="inferred from homology"/>
<dbReference type="GO" id="GO:0006353">
    <property type="term" value="P:DNA-templated transcription termination"/>
    <property type="evidence" value="ECO:0007669"/>
    <property type="project" value="UniProtKB-UniRule"/>
</dbReference>
<keyword evidence="10 12" id="KW-0238">DNA-binding</keyword>
<dbReference type="GO" id="GO:0008270">
    <property type="term" value="F:zinc ion binding"/>
    <property type="evidence" value="ECO:0007669"/>
    <property type="project" value="UniProtKB-UniRule"/>
</dbReference>
<feature type="binding site" evidence="12">
    <location>
        <position position="239"/>
    </location>
    <ligand>
        <name>Zn(2+)</name>
        <dbReference type="ChEBI" id="CHEBI:29105"/>
        <label>1</label>
    </ligand>
</feature>
<dbReference type="GO" id="GO:0003723">
    <property type="term" value="F:RNA binding"/>
    <property type="evidence" value="ECO:0007669"/>
    <property type="project" value="UniProtKB-UniRule"/>
</dbReference>
<dbReference type="EC" id="3.1.-.-" evidence="12"/>
<name>A0A7T9DKA9_9ARCH</name>
<evidence type="ECO:0000259" key="13">
    <source>
        <dbReference type="SMART" id="SM00849"/>
    </source>
</evidence>
<dbReference type="SUPFAM" id="SSF54814">
    <property type="entry name" value="Prokaryotic type KH domain (KH-domain type II)"/>
    <property type="match status" value="1"/>
</dbReference>
<evidence type="ECO:0000256" key="9">
    <source>
        <dbReference type="ARBA" id="ARBA00023015"/>
    </source>
</evidence>
<dbReference type="GO" id="GO:0004532">
    <property type="term" value="F:RNA exonuclease activity"/>
    <property type="evidence" value="ECO:0007669"/>
    <property type="project" value="UniProtKB-UniRule"/>
</dbReference>
<organism evidence="15">
    <name type="scientific">Candidatus Iainarchaeum sp</name>
    <dbReference type="NCBI Taxonomy" id="3101447"/>
    <lineage>
        <taxon>Archaea</taxon>
        <taxon>Candidatus Iainarchaeota</taxon>
        <taxon>Candidatus Iainarchaeia</taxon>
        <taxon>Candidatus Iainarchaeales</taxon>
        <taxon>Candidatus Iainarchaeaceae</taxon>
        <taxon>Candidatus Iainarchaeum</taxon>
    </lineage>
</organism>
<keyword evidence="1 12" id="KW-0806">Transcription termination</keyword>
<dbReference type="Pfam" id="PF10996">
    <property type="entry name" value="Beta-Casp"/>
    <property type="match status" value="1"/>
</dbReference>
<dbReference type="InterPro" id="IPR011108">
    <property type="entry name" value="RMMBL"/>
</dbReference>
<evidence type="ECO:0000256" key="2">
    <source>
        <dbReference type="ARBA" id="ARBA00022722"/>
    </source>
</evidence>
<evidence type="ECO:0000256" key="8">
    <source>
        <dbReference type="ARBA" id="ARBA00022884"/>
    </source>
</evidence>
<dbReference type="EMBL" id="CP064981">
    <property type="protein sequence ID" value="QQR92896.1"/>
    <property type="molecule type" value="Genomic_DNA"/>
</dbReference>
<feature type="region of interest" description="Metallo-beta-lactamase C-terminus" evidence="12">
    <location>
        <begin position="573"/>
        <end position="631"/>
    </location>
</feature>
<feature type="binding site" evidence="12">
    <location>
        <position position="241"/>
    </location>
    <ligand>
        <name>Zn(2+)</name>
        <dbReference type="ChEBI" id="CHEBI:29105"/>
        <label>1</label>
    </ligand>
</feature>
<comment type="caution">
    <text evidence="12">Lacks conserved residue(s) required for the propagation of feature annotation.</text>
</comment>
<feature type="binding site" evidence="12">
    <location>
        <position position="598"/>
    </location>
    <ligand>
        <name>Zn(2+)</name>
        <dbReference type="ChEBI" id="CHEBI:29105"/>
        <label>2</label>
    </ligand>
</feature>
<keyword evidence="9 12" id="KW-0805">Transcription regulation</keyword>
<sequence length="631" mass="71170">MMELNEIEKFIMGKLPKTCQVTNVDFEGPEIVLYTKNPSAFFDSKENHVGKIAFELKKKISIRADKSKLMDPSDAKKIIEGLIPSDAEVKNITFVDAFCQVVIESMKPGLVIGKGGETSKAIITQTGWTPKILRAPTSNSEFLQGIRYHLNKHAPERKKFLQETSKKIYRVATSKHDWVRLTGLGAFREVGRSCMMVDTPITKILMDCGINAARPDDPYPYLDALYFPLSEMDALIISHAHMDHQGFAPFLYRMGFRGPLYCTEPTRDLMALLQFDFVDLLVKEGKEPPYTEKDIKEELKHVIVRDYREVTDIAPDMKLTFFNASHILGSSSVHLHIGEGAHNLVYSGDYKYGFTRLFDTMDIAYPRVETLITESTYGGEHDIMPSRDDAERKLLRIIQDTFAKGGNVLIPVFAVGRGQEVMLVIEEFYRQGLLPDAKVYIDGLTKEASAIHTAYPEYLRQNVQRRIFSNDSPFTSPLFHQVTAKDRDEILKNGNVIILASSGMLNGGASLDYFYRMADNPNNTLVFAGWQGEGSLGRKLQAGIKDIPVADNKGKTRMLTVNLRLEALEGFSGHSDFLQLQNYVRNINPQPKRIIVDHGEKTKTVAFAKHLTNKFGIKSAAIRNLDTIRLR</sequence>
<feature type="region of interest" description="KHb" evidence="12">
    <location>
        <begin position="70"/>
        <end position="137"/>
    </location>
</feature>
<dbReference type="CDD" id="cd22532">
    <property type="entry name" value="KH-II_CPSF_arch_rpt1"/>
    <property type="match status" value="1"/>
</dbReference>
<dbReference type="InterPro" id="IPR009019">
    <property type="entry name" value="KH_sf_prok-type"/>
</dbReference>
<keyword evidence="6 12" id="KW-0862">Zinc</keyword>
<dbReference type="InterPro" id="IPR033769">
    <property type="entry name" value="TffA_KH"/>
</dbReference>
<dbReference type="Pfam" id="PF07521">
    <property type="entry name" value="RMMBL"/>
    <property type="match status" value="1"/>
</dbReference>
<dbReference type="SMART" id="SM00849">
    <property type="entry name" value="Lactamase_B"/>
    <property type="match status" value="1"/>
</dbReference>
<dbReference type="InterPro" id="IPR015946">
    <property type="entry name" value="KH_dom-like_a/b"/>
</dbReference>
<dbReference type="GO" id="GO:0004521">
    <property type="term" value="F:RNA endonuclease activity"/>
    <property type="evidence" value="ECO:0007669"/>
    <property type="project" value="UniProtKB-UniRule"/>
</dbReference>
<gene>
    <name evidence="12" type="primary">fttA</name>
    <name evidence="15" type="ORF">IPJ89_01465</name>
</gene>
<feature type="binding site" evidence="12">
    <location>
        <position position="326"/>
    </location>
    <ligand>
        <name>Zn(2+)</name>
        <dbReference type="ChEBI" id="CHEBI:29105"/>
        <label>1</label>
    </ligand>
</feature>
<dbReference type="Gene3D" id="3.30.300.230">
    <property type="match status" value="1"/>
</dbReference>
<feature type="binding site" evidence="12">
    <location>
        <position position="349"/>
    </location>
    <ligand>
        <name>Zn(2+)</name>
        <dbReference type="ChEBI" id="CHEBI:29105"/>
        <label>2</label>
    </ligand>
</feature>
<evidence type="ECO:0000259" key="14">
    <source>
        <dbReference type="SMART" id="SM01027"/>
    </source>
</evidence>
<dbReference type="Gene3D" id="3.60.15.10">
    <property type="entry name" value="Ribonuclease Z/Hydroxyacylglutathione hydrolase-like"/>
    <property type="match status" value="1"/>
</dbReference>
<dbReference type="Proteomes" id="UP000596004">
    <property type="component" value="Chromosome"/>
</dbReference>
<dbReference type="AlphaFoldDB" id="A0A7T9DKA9"/>
<comment type="similarity">
    <text evidence="12">Belongs to the metallo-beta-lactamase superfamily. RNA-metabolizing metallo-beta-lactamase-like family. FttA subfamily.</text>
</comment>
<feature type="domain" description="Metallo-beta-lactamase" evidence="13">
    <location>
        <begin position="191"/>
        <end position="406"/>
    </location>
</feature>
<keyword evidence="5 12" id="KW-0378">Hydrolase</keyword>
<dbReference type="Pfam" id="PF00753">
    <property type="entry name" value="Lactamase_B"/>
    <property type="match status" value="1"/>
</dbReference>
<keyword evidence="4 12" id="KW-0255">Endonuclease</keyword>
<dbReference type="CDD" id="cd16295">
    <property type="entry name" value="TTHA0252-CPSF-like_MBL-fold"/>
    <property type="match status" value="1"/>
</dbReference>
<dbReference type="NCBIfam" id="TIGR03675">
    <property type="entry name" value="arCOG00543"/>
    <property type="match status" value="1"/>
</dbReference>
<dbReference type="Gene3D" id="3.40.50.10890">
    <property type="match status" value="1"/>
</dbReference>
<feature type="binding site" evidence="12">
    <location>
        <position position="244"/>
    </location>
    <ligand>
        <name>Zn(2+)</name>
        <dbReference type="ChEBI" id="CHEBI:29105"/>
        <label>2</label>
    </ligand>
</feature>
<dbReference type="SUPFAM" id="SSF56281">
    <property type="entry name" value="Metallo-hydrolase/oxidoreductase"/>
    <property type="match status" value="1"/>
</dbReference>
<evidence type="ECO:0000256" key="4">
    <source>
        <dbReference type="ARBA" id="ARBA00022759"/>
    </source>
</evidence>
<comment type="function">
    <text evidence="12">Terminates transcription on the whole genome. Termination is linked to FttA-mediated RNA cleavage and does not require NTP hydrolysis. Cleaves endonucleolytically at the RNA exit channel of RNA polymerase (RNAP); the 5'-3' exonuclease activity of this protein degrades the nascent RNA released from RNAP.</text>
</comment>
<dbReference type="InterPro" id="IPR036866">
    <property type="entry name" value="RibonucZ/Hydroxyglut_hydro"/>
</dbReference>
<accession>A0A7T9DKA9</accession>